<reference evidence="12" key="1">
    <citation type="submission" date="2018-11" db="EMBL/GenBank/DDBJ databases">
        <authorList>
            <person name="Grassa J C."/>
        </authorList>
    </citation>
    <scope>NUCLEOTIDE SEQUENCE [LARGE SCALE GENOMIC DNA]</scope>
</reference>
<evidence type="ECO:0000256" key="4">
    <source>
        <dbReference type="ARBA" id="ARBA00022763"/>
    </source>
</evidence>
<feature type="domain" description="Protein kinase" evidence="11">
    <location>
        <begin position="636"/>
        <end position="913"/>
    </location>
</feature>
<keyword evidence="10" id="KW-0812">Transmembrane</keyword>
<dbReference type="EnsemblPlants" id="evm.model.04.745">
    <property type="protein sequence ID" value="cds.evm.model.04.745"/>
    <property type="gene ID" value="evm.TU.04.745"/>
</dbReference>
<keyword evidence="5" id="KW-0418">Kinase</keyword>
<proteinExistence type="predicted"/>
<keyword evidence="6" id="KW-0067">ATP-binding</keyword>
<keyword evidence="13" id="KW-1185">Reference proteome</keyword>
<dbReference type="PANTHER" id="PTHR47973">
    <property type="entry name" value="CYSTEINE-RICH RECEPTOR-LIKE PROTEIN KINASE 3"/>
    <property type="match status" value="1"/>
</dbReference>
<organism evidence="12 13">
    <name type="scientific">Cannabis sativa</name>
    <name type="common">Hemp</name>
    <name type="synonym">Marijuana</name>
    <dbReference type="NCBI Taxonomy" id="3483"/>
    <lineage>
        <taxon>Eukaryota</taxon>
        <taxon>Viridiplantae</taxon>
        <taxon>Streptophyta</taxon>
        <taxon>Embryophyta</taxon>
        <taxon>Tracheophyta</taxon>
        <taxon>Spermatophyta</taxon>
        <taxon>Magnoliopsida</taxon>
        <taxon>eudicotyledons</taxon>
        <taxon>Gunneridae</taxon>
        <taxon>Pentapetalae</taxon>
        <taxon>rosids</taxon>
        <taxon>fabids</taxon>
        <taxon>Rosales</taxon>
        <taxon>Cannabaceae</taxon>
        <taxon>Cannabis</taxon>
    </lineage>
</organism>
<reference evidence="12" key="2">
    <citation type="submission" date="2021-03" db="UniProtKB">
        <authorList>
            <consortium name="EnsemblPlants"/>
        </authorList>
    </citation>
    <scope>IDENTIFICATION</scope>
</reference>
<keyword evidence="10" id="KW-1133">Transmembrane helix</keyword>
<keyword evidence="2" id="KW-0808">Transferase</keyword>
<dbReference type="InterPro" id="IPR011009">
    <property type="entry name" value="Kinase-like_dom_sf"/>
</dbReference>
<dbReference type="GO" id="GO:0006281">
    <property type="term" value="P:DNA repair"/>
    <property type="evidence" value="ECO:0007669"/>
    <property type="project" value="InterPro"/>
</dbReference>
<dbReference type="EMBL" id="UZAU01000366">
    <property type="status" value="NOT_ANNOTATED_CDS"/>
    <property type="molecule type" value="Genomic_DNA"/>
</dbReference>
<dbReference type="CDD" id="cd14066">
    <property type="entry name" value="STKc_IRAK"/>
    <property type="match status" value="1"/>
</dbReference>
<dbReference type="Pfam" id="PF07714">
    <property type="entry name" value="PK_Tyr_Ser-Thr"/>
    <property type="match status" value="1"/>
</dbReference>
<keyword evidence="3" id="KW-0547">Nucleotide-binding</keyword>
<evidence type="ECO:0000256" key="5">
    <source>
        <dbReference type="ARBA" id="ARBA00022777"/>
    </source>
</evidence>
<protein>
    <recommendedName>
        <fullName evidence="11">Protein kinase domain-containing protein</fullName>
    </recommendedName>
</protein>
<dbReference type="InterPro" id="IPR008271">
    <property type="entry name" value="Ser/Thr_kinase_AS"/>
</dbReference>
<dbReference type="GO" id="GO:0004672">
    <property type="term" value="F:protein kinase activity"/>
    <property type="evidence" value="ECO:0007669"/>
    <property type="project" value="InterPro"/>
</dbReference>
<evidence type="ECO:0000256" key="9">
    <source>
        <dbReference type="SAM" id="MobiDB-lite"/>
    </source>
</evidence>
<dbReference type="FunFam" id="1.10.510.10:FF:000336">
    <property type="entry name" value="Cysteine-rich receptor-like protein kinase 2"/>
    <property type="match status" value="1"/>
</dbReference>
<dbReference type="FunFam" id="3.30.200.20:FF:000327">
    <property type="entry name" value="Cysteine-rich receptor-like protein kinase 10"/>
    <property type="match status" value="1"/>
</dbReference>
<sequence length="1087" mass="122859">MEGDLRISQKWGSPTDSDEAKYVSGLSTLLVATIQEAKDRISQIEDIFCSHLFPTFQSKSELLQKLYSNARRAAYSEWKEKESELQLELKQKNEEVVKGNELRENLLKKIESKDKEMVNYEQRLHDQEIEKQVLVAKLESLEENFCEFQKELGPQIEEIEEKRLQNLKLNLNGSELSKLLDESEKEKKLLLEKIKGLEETVNELQVQLRGRTSEMTEIKDLYHKSLEQNQTNSSELLTEKKKKRDVIDAYKRLKSQFNFLCSKFGVTRESLSSQHKLQGAADSLTPNLDQRTSPNHGVRFYLLPAVLDDKNQDTSGAACDINVKNEITVNNNLEDLKGDTPLQSVSCPSPTRTFPISPNCPVAVKSAPLIGRKRPASSWRETRSHQGQKGPDPHDDFLDTPLENIRGNLNKSTREEELCNAPVPSSKDMIVDFSDDETQDMTADLIQQKQHQIPLPNTGDKGFKFVEPVRKKAERENLKGVECKQCKKFYDAVLCNDKGDNANHNFRCEHHDGVSRHRYKYVPPMTPEGFWNIGFESEISSNHSSVVDAVISTAPFDKIMSPASQSIFFFFLGGIIMLIIVLFLAFVFLRIIKPTDLKKFVKRAKGRPVSTDLFTRNLRTISIFDFQTLKKATKNFHPGNLLGRGGFGPVFRGKLGDGRLIAVKKLSLNNTQQGESEFLSEVRMITSIQHKNLVHLLGCCSDGPQRLLVYEYMKNRSLDLIIYGKSDLFLNWSIRYQIIIGVAKGLQYLHEDSPLRIIHRDIKASNILLDEKFQPRIGDFGLARFFPDDEAYLSTTYAGTLGYSAPEYAIRGELSEKADIYSFGVLVLEIISCRKNTDQNLPSVMQYLPEYAWRLYETSKVLELVDPRMREDGFLEKDVLQAINVAFLCLQPDPEHRPPMSHIVTMLTGNVNMVGAPMKPASLDRKRRKDDSPSCETLSEPFPSSLQTDSCSPNPPKRSVELLLFAIVPPRVIGVALNSSVFVTRDLGRVAGAGVCAWLANSWSCLSGVILETRFGYCSWGLLPMSPYFSRRRQWLVLTWRQGPAILIHQDACISLAICSGQACGACCSDMIYHISVFIGIPVVAGT</sequence>
<keyword evidence="10" id="KW-0472">Membrane</keyword>
<dbReference type="PROSITE" id="PS00108">
    <property type="entry name" value="PROTEIN_KINASE_ST"/>
    <property type="match status" value="1"/>
</dbReference>
<keyword evidence="7" id="KW-0539">Nucleus</keyword>
<dbReference type="SMART" id="SM00220">
    <property type="entry name" value="S_TKc"/>
    <property type="match status" value="1"/>
</dbReference>
<evidence type="ECO:0000256" key="7">
    <source>
        <dbReference type="ARBA" id="ARBA00023242"/>
    </source>
</evidence>
<dbReference type="SUPFAM" id="SSF56112">
    <property type="entry name" value="Protein kinase-like (PK-like)"/>
    <property type="match status" value="1"/>
</dbReference>
<name>A0A803PIL4_CANSA</name>
<feature type="region of interest" description="Disordered" evidence="9">
    <location>
        <begin position="918"/>
        <end position="953"/>
    </location>
</feature>
<evidence type="ECO:0000313" key="12">
    <source>
        <dbReference type="EnsemblPlants" id="cds.evm.model.04.745"/>
    </source>
</evidence>
<evidence type="ECO:0000259" key="11">
    <source>
        <dbReference type="PROSITE" id="PS50011"/>
    </source>
</evidence>
<dbReference type="Gramene" id="evm.model.04.745">
    <property type="protein sequence ID" value="cds.evm.model.04.745"/>
    <property type="gene ID" value="evm.TU.04.745"/>
</dbReference>
<evidence type="ECO:0000313" key="13">
    <source>
        <dbReference type="Proteomes" id="UP000596661"/>
    </source>
</evidence>
<dbReference type="GO" id="GO:0005634">
    <property type="term" value="C:nucleus"/>
    <property type="evidence" value="ECO:0007669"/>
    <property type="project" value="UniProtKB-SubCell"/>
</dbReference>
<dbReference type="Pfam" id="PF08573">
    <property type="entry name" value="SAE2"/>
    <property type="match status" value="1"/>
</dbReference>
<evidence type="ECO:0000256" key="2">
    <source>
        <dbReference type="ARBA" id="ARBA00022679"/>
    </source>
</evidence>
<accession>A0A803PIL4</accession>
<dbReference type="AlphaFoldDB" id="A0A803PIL4"/>
<dbReference type="GO" id="GO:0005524">
    <property type="term" value="F:ATP binding"/>
    <property type="evidence" value="ECO:0007669"/>
    <property type="project" value="UniProtKB-KW"/>
</dbReference>
<feature type="region of interest" description="Disordered" evidence="9">
    <location>
        <begin position="371"/>
        <end position="399"/>
    </location>
</feature>
<feature type="compositionally biased region" description="Polar residues" evidence="9">
    <location>
        <begin position="934"/>
        <end position="952"/>
    </location>
</feature>
<evidence type="ECO:0000256" key="1">
    <source>
        <dbReference type="ARBA" id="ARBA00004123"/>
    </source>
</evidence>
<dbReference type="InterPro" id="IPR013882">
    <property type="entry name" value="Ctp1_C"/>
</dbReference>
<feature type="coiled-coil region" evidence="8">
    <location>
        <begin position="180"/>
        <end position="214"/>
    </location>
</feature>
<evidence type="ECO:0000256" key="3">
    <source>
        <dbReference type="ARBA" id="ARBA00022741"/>
    </source>
</evidence>
<feature type="transmembrane region" description="Helical" evidence="10">
    <location>
        <begin position="567"/>
        <end position="592"/>
    </location>
</feature>
<keyword evidence="4" id="KW-0227">DNA damage</keyword>
<comment type="subcellular location">
    <subcellularLocation>
        <location evidence="1">Nucleus</location>
    </subcellularLocation>
</comment>
<evidence type="ECO:0000256" key="8">
    <source>
        <dbReference type="SAM" id="Coils"/>
    </source>
</evidence>
<dbReference type="Gene3D" id="1.10.510.10">
    <property type="entry name" value="Transferase(Phosphotransferase) domain 1"/>
    <property type="match status" value="1"/>
</dbReference>
<dbReference type="InterPro" id="IPR052059">
    <property type="entry name" value="CR_Ser/Thr_kinase"/>
</dbReference>
<dbReference type="PROSITE" id="PS50011">
    <property type="entry name" value="PROTEIN_KINASE_DOM"/>
    <property type="match status" value="1"/>
</dbReference>
<keyword evidence="8" id="KW-0175">Coiled coil</keyword>
<dbReference type="InterPro" id="IPR001245">
    <property type="entry name" value="Ser-Thr/Tyr_kinase_cat_dom"/>
</dbReference>
<dbReference type="InterPro" id="IPR000719">
    <property type="entry name" value="Prot_kinase_dom"/>
</dbReference>
<dbReference type="Gene3D" id="3.30.200.20">
    <property type="entry name" value="Phosphorylase Kinase, domain 1"/>
    <property type="match status" value="1"/>
</dbReference>
<evidence type="ECO:0000256" key="10">
    <source>
        <dbReference type="SAM" id="Phobius"/>
    </source>
</evidence>
<dbReference type="Proteomes" id="UP000596661">
    <property type="component" value="Chromosome 4"/>
</dbReference>
<evidence type="ECO:0000256" key="6">
    <source>
        <dbReference type="ARBA" id="ARBA00022840"/>
    </source>
</evidence>
<feature type="coiled-coil region" evidence="8">
    <location>
        <begin position="75"/>
        <end position="144"/>
    </location>
</feature>